<dbReference type="STRING" id="94827.A0A099ZIJ5"/>
<proteinExistence type="predicted"/>
<reference evidence="2 3" key="1">
    <citation type="submission" date="2014-06" db="EMBL/GenBank/DDBJ databases">
        <title>Genome evolution of avian class.</title>
        <authorList>
            <person name="Zhang G."/>
            <person name="Li C."/>
        </authorList>
    </citation>
    <scope>NUCLEOTIDE SEQUENCE [LARGE SCALE GENOMIC DNA]</scope>
    <source>
        <strain evidence="2">BGI_N309</strain>
    </source>
</reference>
<evidence type="ECO:0000313" key="2">
    <source>
        <dbReference type="EMBL" id="KGL82219.1"/>
    </source>
</evidence>
<keyword evidence="1" id="KW-0812">Transmembrane</keyword>
<accession>A0A099ZIJ5</accession>
<name>A0A099ZIJ5_TINGU</name>
<evidence type="ECO:0000256" key="1">
    <source>
        <dbReference type="SAM" id="Phobius"/>
    </source>
</evidence>
<feature type="transmembrane region" description="Helical" evidence="1">
    <location>
        <begin position="56"/>
        <end position="76"/>
    </location>
</feature>
<feature type="non-terminal residue" evidence="2">
    <location>
        <position position="77"/>
    </location>
</feature>
<keyword evidence="1" id="KW-1133">Transmembrane helix</keyword>
<dbReference type="EMBL" id="KL895000">
    <property type="protein sequence ID" value="KGL82219.1"/>
    <property type="molecule type" value="Genomic_DNA"/>
</dbReference>
<gene>
    <name evidence="2" type="ORF">N309_10595</name>
</gene>
<keyword evidence="3" id="KW-1185">Reference proteome</keyword>
<sequence>NCTGIGDFEDCSGNTDNFCPAGVSCQCKDEQPFCRCNYYRVGWKDYWYMGPKCDQLWSTVDLILVTVLPAVALSFVV</sequence>
<dbReference type="AlphaFoldDB" id="A0A099ZIJ5"/>
<keyword evidence="1" id="KW-0472">Membrane</keyword>
<feature type="non-terminal residue" evidence="2">
    <location>
        <position position="1"/>
    </location>
</feature>
<protein>
    <recommendedName>
        <fullName evidence="4">Meprin A subunit beta</fullName>
    </recommendedName>
</protein>
<evidence type="ECO:0000313" key="3">
    <source>
        <dbReference type="Proteomes" id="UP000053641"/>
    </source>
</evidence>
<dbReference type="Proteomes" id="UP000053641">
    <property type="component" value="Unassembled WGS sequence"/>
</dbReference>
<evidence type="ECO:0008006" key="4">
    <source>
        <dbReference type="Google" id="ProtNLM"/>
    </source>
</evidence>
<organism evidence="2 3">
    <name type="scientific">Tinamus guttatus</name>
    <name type="common">White-throated tinamou</name>
    <dbReference type="NCBI Taxonomy" id="94827"/>
    <lineage>
        <taxon>Eukaryota</taxon>
        <taxon>Metazoa</taxon>
        <taxon>Chordata</taxon>
        <taxon>Craniata</taxon>
        <taxon>Vertebrata</taxon>
        <taxon>Euteleostomi</taxon>
        <taxon>Archelosauria</taxon>
        <taxon>Archosauria</taxon>
        <taxon>Dinosauria</taxon>
        <taxon>Saurischia</taxon>
        <taxon>Theropoda</taxon>
        <taxon>Coelurosauria</taxon>
        <taxon>Aves</taxon>
        <taxon>Palaeognathae</taxon>
        <taxon>Tinamiformes</taxon>
        <taxon>Tinamidae</taxon>
        <taxon>Tinamus</taxon>
    </lineage>
</organism>